<evidence type="ECO:0000313" key="4">
    <source>
        <dbReference type="Proteomes" id="UP000030759"/>
    </source>
</evidence>
<feature type="domain" description="PDZ" evidence="2">
    <location>
        <begin position="96"/>
        <end position="141"/>
    </location>
</feature>
<accession>A0A061HWB0</accession>
<gene>
    <name evidence="3" type="ORF">H671_21044</name>
</gene>
<dbReference type="Proteomes" id="UP000030759">
    <property type="component" value="Unassembled WGS sequence"/>
</dbReference>
<dbReference type="InterPro" id="IPR001478">
    <property type="entry name" value="PDZ"/>
</dbReference>
<organism evidence="3 4">
    <name type="scientific">Cricetulus griseus</name>
    <name type="common">Chinese hamster</name>
    <name type="synonym">Cricetulus barabensis griseus</name>
    <dbReference type="NCBI Taxonomy" id="10029"/>
    <lineage>
        <taxon>Eukaryota</taxon>
        <taxon>Metazoa</taxon>
        <taxon>Chordata</taxon>
        <taxon>Craniata</taxon>
        <taxon>Vertebrata</taxon>
        <taxon>Euteleostomi</taxon>
        <taxon>Mammalia</taxon>
        <taxon>Eutheria</taxon>
        <taxon>Euarchontoglires</taxon>
        <taxon>Glires</taxon>
        <taxon>Rodentia</taxon>
        <taxon>Myomorpha</taxon>
        <taxon>Muroidea</taxon>
        <taxon>Cricetidae</taxon>
        <taxon>Cricetinae</taxon>
        <taxon>Cricetulus</taxon>
    </lineage>
</organism>
<name>A0A061HWB0_CRIGR</name>
<evidence type="ECO:0000256" key="1">
    <source>
        <dbReference type="SAM" id="MobiDB-lite"/>
    </source>
</evidence>
<feature type="non-terminal residue" evidence="3">
    <location>
        <position position="141"/>
    </location>
</feature>
<feature type="region of interest" description="Disordered" evidence="1">
    <location>
        <begin position="1"/>
        <end position="21"/>
    </location>
</feature>
<proteinExistence type="predicted"/>
<reference evidence="4" key="1">
    <citation type="journal article" date="2013" name="Nat. Biotechnol.">
        <title>Chinese hamster genome sequenced from sorted chromosomes.</title>
        <authorList>
            <person name="Brinkrolf K."/>
            <person name="Rupp O."/>
            <person name="Laux H."/>
            <person name="Kollin F."/>
            <person name="Ernst W."/>
            <person name="Linke B."/>
            <person name="Kofler R."/>
            <person name="Romand S."/>
            <person name="Hesse F."/>
            <person name="Budach W.E."/>
            <person name="Galosy S."/>
            <person name="Muller D."/>
            <person name="Noll T."/>
            <person name="Wienberg J."/>
            <person name="Jostock T."/>
            <person name="Leonard M."/>
            <person name="Grillari J."/>
            <person name="Tauch A."/>
            <person name="Goesmann A."/>
            <person name="Helk B."/>
            <person name="Mott J.E."/>
            <person name="Puhler A."/>
            <person name="Borth N."/>
        </authorList>
    </citation>
    <scope>NUCLEOTIDE SEQUENCE [LARGE SCALE GENOMIC DNA]</scope>
    <source>
        <strain evidence="4">17A/GY</strain>
    </source>
</reference>
<dbReference type="AlphaFoldDB" id="A0A061HWB0"/>
<dbReference type="PROSITE" id="PS50106">
    <property type="entry name" value="PDZ"/>
    <property type="match status" value="1"/>
</dbReference>
<dbReference type="EMBL" id="KE686841">
    <property type="protein sequence ID" value="ERE60800.1"/>
    <property type="molecule type" value="Genomic_DNA"/>
</dbReference>
<protein>
    <submittedName>
        <fullName evidence="3">Periaxin</fullName>
    </submittedName>
</protein>
<sequence>PRTQEAQGAGGDPQAARPQRKCEIPAHSCASPRVGLLSGEKTSTQEAAQRQLLHEELKLVLQQKEERKQEPEARASLCGAMEARSRSAEELRRAELVEIIVETEAQTGVSGINVAGGGKEGIFVRELREDSPAARSLSLQE</sequence>
<evidence type="ECO:0000313" key="3">
    <source>
        <dbReference type="EMBL" id="ERE60800.1"/>
    </source>
</evidence>
<evidence type="ECO:0000259" key="2">
    <source>
        <dbReference type="PROSITE" id="PS50106"/>
    </source>
</evidence>
<feature type="non-terminal residue" evidence="3">
    <location>
        <position position="1"/>
    </location>
</feature>